<evidence type="ECO:0000256" key="4">
    <source>
        <dbReference type="ARBA" id="ARBA00022670"/>
    </source>
</evidence>
<evidence type="ECO:0000256" key="5">
    <source>
        <dbReference type="ARBA" id="ARBA00022750"/>
    </source>
</evidence>
<proteinExistence type="inferred from homology"/>
<name>A0A9W8AFX9_9FUNG</name>
<accession>A0A9W8AFX9</accession>
<dbReference type="Gene3D" id="2.40.70.10">
    <property type="entry name" value="Acid Proteases"/>
    <property type="match status" value="1"/>
</dbReference>
<dbReference type="PROSITE" id="PS50030">
    <property type="entry name" value="UBA"/>
    <property type="match status" value="1"/>
</dbReference>
<protein>
    <submittedName>
        <fullName evidence="10">DNA damage-inducible protein 1</fullName>
    </submittedName>
</protein>
<organism evidence="10 11">
    <name type="scientific">Tieghemiomyces parasiticus</name>
    <dbReference type="NCBI Taxonomy" id="78921"/>
    <lineage>
        <taxon>Eukaryota</taxon>
        <taxon>Fungi</taxon>
        <taxon>Fungi incertae sedis</taxon>
        <taxon>Zoopagomycota</taxon>
        <taxon>Kickxellomycotina</taxon>
        <taxon>Dimargaritomycetes</taxon>
        <taxon>Dimargaritales</taxon>
        <taxon>Dimargaritaceae</taxon>
        <taxon>Tieghemiomyces</taxon>
    </lineage>
</organism>
<dbReference type="Pfam" id="PF00627">
    <property type="entry name" value="UBA"/>
    <property type="match status" value="1"/>
</dbReference>
<dbReference type="Proteomes" id="UP001150569">
    <property type="component" value="Unassembled WGS sequence"/>
</dbReference>
<reference evidence="10" key="1">
    <citation type="submission" date="2022-07" db="EMBL/GenBank/DDBJ databases">
        <title>Phylogenomic reconstructions and comparative analyses of Kickxellomycotina fungi.</title>
        <authorList>
            <person name="Reynolds N.K."/>
            <person name="Stajich J.E."/>
            <person name="Barry K."/>
            <person name="Grigoriev I.V."/>
            <person name="Crous P."/>
            <person name="Smith M.E."/>
        </authorList>
    </citation>
    <scope>NUCLEOTIDE SEQUENCE</scope>
    <source>
        <strain evidence="10">RSA 861</strain>
    </source>
</reference>
<dbReference type="CDD" id="cd14309">
    <property type="entry name" value="UBA_scDdi1_like"/>
    <property type="match status" value="1"/>
</dbReference>
<evidence type="ECO:0000256" key="3">
    <source>
        <dbReference type="ARBA" id="ARBA00011128"/>
    </source>
</evidence>
<comment type="function">
    <text evidence="1">Probable aspartic protease. May be involved in the regulation of exocytosis. Acts as a linker between the 19S proteasome and polyubiquitinated proteins via UBA domain interactions with ubiquitin for their subsequent degradation. Required for S-phase checkpoint control.</text>
</comment>
<dbReference type="InterPro" id="IPR021109">
    <property type="entry name" value="Peptidase_aspartic_dom_sf"/>
</dbReference>
<gene>
    <name evidence="10" type="primary">DDI1_1</name>
    <name evidence="10" type="ORF">IWQ60_003235</name>
</gene>
<evidence type="ECO:0000313" key="11">
    <source>
        <dbReference type="Proteomes" id="UP001150569"/>
    </source>
</evidence>
<feature type="compositionally biased region" description="Low complexity" evidence="7">
    <location>
        <begin position="323"/>
        <end position="332"/>
    </location>
</feature>
<dbReference type="SUPFAM" id="SSF50630">
    <property type="entry name" value="Acid proteases"/>
    <property type="match status" value="1"/>
</dbReference>
<dbReference type="Gene3D" id="3.10.20.90">
    <property type="entry name" value="Phosphatidylinositol 3-kinase Catalytic Subunit, Chain A, domain 1"/>
    <property type="match status" value="1"/>
</dbReference>
<evidence type="ECO:0000259" key="8">
    <source>
        <dbReference type="PROSITE" id="PS50030"/>
    </source>
</evidence>
<dbReference type="PROSITE" id="PS50053">
    <property type="entry name" value="UBIQUITIN_2"/>
    <property type="match status" value="1"/>
</dbReference>
<dbReference type="Gene3D" id="1.10.8.10">
    <property type="entry name" value="DNA helicase RuvA subunit, C-terminal domain"/>
    <property type="match status" value="1"/>
</dbReference>
<dbReference type="SUPFAM" id="SSF54236">
    <property type="entry name" value="Ubiquitin-like"/>
    <property type="match status" value="1"/>
</dbReference>
<dbReference type="OrthoDB" id="1047367at2759"/>
<evidence type="ECO:0000256" key="7">
    <source>
        <dbReference type="SAM" id="MobiDB-lite"/>
    </source>
</evidence>
<evidence type="ECO:0000313" key="10">
    <source>
        <dbReference type="EMBL" id="KAJ1927082.1"/>
    </source>
</evidence>
<comment type="subunit">
    <text evidence="3">Binds ubiquitin and polyubiquitinated proteins.</text>
</comment>
<feature type="compositionally biased region" description="Low complexity" evidence="7">
    <location>
        <begin position="340"/>
        <end position="350"/>
    </location>
</feature>
<evidence type="ECO:0000259" key="9">
    <source>
        <dbReference type="PROSITE" id="PS50053"/>
    </source>
</evidence>
<comment type="caution">
    <text evidence="10">The sequence shown here is derived from an EMBL/GenBank/DDBJ whole genome shotgun (WGS) entry which is preliminary data.</text>
</comment>
<feature type="region of interest" description="Disordered" evidence="7">
    <location>
        <begin position="310"/>
        <end position="359"/>
    </location>
</feature>
<dbReference type="Pfam" id="PF09668">
    <property type="entry name" value="Asp_protease"/>
    <property type="match status" value="1"/>
</dbReference>
<keyword evidence="6" id="KW-0378">Hydrolase</keyword>
<keyword evidence="11" id="KW-1185">Reference proteome</keyword>
<dbReference type="SUPFAM" id="SSF46934">
    <property type="entry name" value="UBA-like"/>
    <property type="match status" value="1"/>
</dbReference>
<dbReference type="GO" id="GO:0006508">
    <property type="term" value="P:proteolysis"/>
    <property type="evidence" value="ECO:0007669"/>
    <property type="project" value="UniProtKB-KW"/>
</dbReference>
<dbReference type="PANTHER" id="PTHR15397">
    <property type="entry name" value="SODIUM-GLUCOSE COTRANSPORTER REGULATORY PROTEIN -RELATED"/>
    <property type="match status" value="1"/>
</dbReference>
<keyword evidence="4" id="KW-0645">Protease</keyword>
<dbReference type="AlphaFoldDB" id="A0A9W8AFX9"/>
<dbReference type="PANTHER" id="PTHR15397:SF3">
    <property type="entry name" value="DNA DAMAGE INDUCIBLE 1 HOMOLOG 2"/>
    <property type="match status" value="1"/>
</dbReference>
<dbReference type="EMBL" id="JANBPT010000135">
    <property type="protein sequence ID" value="KAJ1927082.1"/>
    <property type="molecule type" value="Genomic_DNA"/>
</dbReference>
<dbReference type="InterPro" id="IPR009060">
    <property type="entry name" value="UBA-like_sf"/>
</dbReference>
<dbReference type="SMART" id="SM00213">
    <property type="entry name" value="UBQ"/>
    <property type="match status" value="1"/>
</dbReference>
<evidence type="ECO:0000256" key="2">
    <source>
        <dbReference type="ARBA" id="ARBA00009136"/>
    </source>
</evidence>
<dbReference type="SMART" id="SM00165">
    <property type="entry name" value="UBA"/>
    <property type="match status" value="1"/>
</dbReference>
<feature type="domain" description="Ubiquitin-like" evidence="9">
    <location>
        <begin position="1"/>
        <end position="77"/>
    </location>
</feature>
<feature type="domain" description="UBA" evidence="8">
    <location>
        <begin position="362"/>
        <end position="401"/>
    </location>
</feature>
<evidence type="ECO:0000256" key="1">
    <source>
        <dbReference type="ARBA" id="ARBA00003231"/>
    </source>
</evidence>
<keyword evidence="5" id="KW-0064">Aspartyl protease</keyword>
<dbReference type="Pfam" id="PF00240">
    <property type="entry name" value="ubiquitin"/>
    <property type="match status" value="1"/>
</dbReference>
<dbReference type="CDD" id="cd05479">
    <property type="entry name" value="RP_DDI"/>
    <property type="match status" value="1"/>
</dbReference>
<sequence>MQLNVLTADEHIHIVEAQSDWNLLRLHAAVQAATRIPAAEQVLLWQGNPLEDPGKSLGDYGITDGEILQVIGSTSAGPAAVSVASSASSNDPEEALRQLVSRDPRLAQALQARPELHGPLVERIRQQQQMQHLTEADMFNPEAQARIEQMIKQQAIEENFHAALEHTPEAFGSVTMLYVDCEINKTPAKAFVDSGAQVSILSAKFTRECHLNHLIDTRFSGVARGVGTGKILGRVHQAHLVLGGQHLVCSFNVLESIDMDILIGLDMLRRHQASIDLARNALVVNGVATPFLPEHEVPKLSAEEIAAERQATVPGVTGSPAGTSTPGSAPITSIPPAPTAPTSTSTRVPATPQPASVASRQAFPEASIGFLMELGASRGEAIRALERTGGNLDMAAGLLFE</sequence>
<dbReference type="GO" id="GO:0004190">
    <property type="term" value="F:aspartic-type endopeptidase activity"/>
    <property type="evidence" value="ECO:0007669"/>
    <property type="project" value="UniProtKB-KW"/>
</dbReference>
<dbReference type="InterPro" id="IPR029071">
    <property type="entry name" value="Ubiquitin-like_domsf"/>
</dbReference>
<dbReference type="InterPro" id="IPR000626">
    <property type="entry name" value="Ubiquitin-like_dom"/>
</dbReference>
<dbReference type="InterPro" id="IPR015940">
    <property type="entry name" value="UBA"/>
</dbReference>
<evidence type="ECO:0000256" key="6">
    <source>
        <dbReference type="ARBA" id="ARBA00022801"/>
    </source>
</evidence>
<comment type="similarity">
    <text evidence="2">Belongs to the DDI1 family.</text>
</comment>
<dbReference type="InterPro" id="IPR019103">
    <property type="entry name" value="Peptidase_aspartic_DDI1-type"/>
</dbReference>